<accession>A0A0G0KGR1</accession>
<name>A0A0G0KGR1_9BACT</name>
<gene>
    <name evidence="3" type="ORF">US94_C0001G0061</name>
</gene>
<evidence type="ECO:0000313" key="4">
    <source>
        <dbReference type="Proteomes" id="UP000034498"/>
    </source>
</evidence>
<proteinExistence type="predicted"/>
<feature type="signal peptide" evidence="2">
    <location>
        <begin position="1"/>
        <end position="23"/>
    </location>
</feature>
<evidence type="ECO:0000313" key="3">
    <source>
        <dbReference type="EMBL" id="KKQ74660.1"/>
    </source>
</evidence>
<evidence type="ECO:0000256" key="1">
    <source>
        <dbReference type="SAM" id="MobiDB-lite"/>
    </source>
</evidence>
<organism evidence="3 4">
    <name type="scientific">Berkelbacteria bacterium GW2011_GWB1_38_5</name>
    <dbReference type="NCBI Taxonomy" id="1618336"/>
    <lineage>
        <taxon>Bacteria</taxon>
        <taxon>Candidatus Berkelbacteria</taxon>
    </lineage>
</organism>
<keyword evidence="2" id="KW-0732">Signal</keyword>
<feature type="chain" id="PRO_5002533143" evidence="2">
    <location>
        <begin position="24"/>
        <end position="288"/>
    </location>
</feature>
<comment type="caution">
    <text evidence="3">The sequence shown here is derived from an EMBL/GenBank/DDBJ whole genome shotgun (WGS) entry which is preliminary data.</text>
</comment>
<reference evidence="3 4" key="1">
    <citation type="journal article" date="2015" name="Nature">
        <title>rRNA introns, odd ribosomes, and small enigmatic genomes across a large radiation of phyla.</title>
        <authorList>
            <person name="Brown C.T."/>
            <person name="Hug L.A."/>
            <person name="Thomas B.C."/>
            <person name="Sharon I."/>
            <person name="Castelle C.J."/>
            <person name="Singh A."/>
            <person name="Wilkins M.J."/>
            <person name="Williams K.H."/>
            <person name="Banfield J.F."/>
        </authorList>
    </citation>
    <scope>NUCLEOTIDE SEQUENCE [LARGE SCALE GENOMIC DNA]</scope>
</reference>
<dbReference type="EMBL" id="LBUX01000001">
    <property type="protein sequence ID" value="KKQ74660.1"/>
    <property type="molecule type" value="Genomic_DNA"/>
</dbReference>
<dbReference type="Proteomes" id="UP000034498">
    <property type="component" value="Unassembled WGS sequence"/>
</dbReference>
<sequence>MVWKIGFAAAIGLSLLIGTAGWASQDAPPPDFPKFEPKPCEVAGSVQEVPGKVAYIVPGTGVVTSIFYAKTNSRPRQGHYIVTEWCGGAKATDGNCLGILPVAEASGTMGPNCYVQANTFSSSIGSSYSVASIGPLKVTNMITVEWDPGATGEPEPIEGLTLRLFHDCRTYTETQGAGIGKIIGSAKARVSARTRGPGKTCFSQSESQAPLVGAEADPRGDSLIETIYGLHSGWKDYLMAEISGVAGSWLIGCARAEATAEITWKAECNSADTHGQKRLPKRGKRSAQ</sequence>
<dbReference type="AlphaFoldDB" id="A0A0G0KGR1"/>
<evidence type="ECO:0000256" key="2">
    <source>
        <dbReference type="SAM" id="SignalP"/>
    </source>
</evidence>
<feature type="region of interest" description="Disordered" evidence="1">
    <location>
        <begin position="195"/>
        <end position="215"/>
    </location>
</feature>
<protein>
    <submittedName>
        <fullName evidence="3">Uncharacterized protein</fullName>
    </submittedName>
</protein>